<dbReference type="Gene3D" id="3.40.50.620">
    <property type="entry name" value="HUPs"/>
    <property type="match status" value="1"/>
</dbReference>
<dbReference type="EMBL" id="JBHTAP010000001">
    <property type="protein sequence ID" value="MFC7233942.1"/>
    <property type="molecule type" value="Genomic_DNA"/>
</dbReference>
<dbReference type="PANTHER" id="PTHR46268:SF24">
    <property type="entry name" value="UNIVERSAL STRESS PROTEIN"/>
    <property type="match status" value="1"/>
</dbReference>
<dbReference type="InterPro" id="IPR006016">
    <property type="entry name" value="UspA"/>
</dbReference>
<protein>
    <submittedName>
        <fullName evidence="3">Universal stress protein</fullName>
    </submittedName>
</protein>
<comment type="similarity">
    <text evidence="1">Belongs to the universal stress protein A family.</text>
</comment>
<evidence type="ECO:0000313" key="4">
    <source>
        <dbReference type="Proteomes" id="UP001596398"/>
    </source>
</evidence>
<dbReference type="SUPFAM" id="SSF52402">
    <property type="entry name" value="Adenine nucleotide alpha hydrolases-like"/>
    <property type="match status" value="1"/>
</dbReference>
<dbReference type="RefSeq" id="WP_276234933.1">
    <property type="nucleotide sequence ID" value="NZ_CP119802.1"/>
</dbReference>
<dbReference type="CDD" id="cd00293">
    <property type="entry name" value="USP-like"/>
    <property type="match status" value="1"/>
</dbReference>
<evidence type="ECO:0000256" key="1">
    <source>
        <dbReference type="ARBA" id="ARBA00008791"/>
    </source>
</evidence>
<evidence type="ECO:0000313" key="3">
    <source>
        <dbReference type="EMBL" id="MFC7233942.1"/>
    </source>
</evidence>
<dbReference type="Pfam" id="PF00582">
    <property type="entry name" value="Usp"/>
    <property type="match status" value="1"/>
</dbReference>
<dbReference type="Proteomes" id="UP001596398">
    <property type="component" value="Unassembled WGS sequence"/>
</dbReference>
<reference evidence="3 4" key="1">
    <citation type="journal article" date="2019" name="Int. J. Syst. Evol. Microbiol.">
        <title>The Global Catalogue of Microorganisms (GCM) 10K type strain sequencing project: providing services to taxonomists for standard genome sequencing and annotation.</title>
        <authorList>
            <consortium name="The Broad Institute Genomics Platform"/>
            <consortium name="The Broad Institute Genome Sequencing Center for Infectious Disease"/>
            <person name="Wu L."/>
            <person name="Ma J."/>
        </authorList>
    </citation>
    <scope>NUCLEOTIDE SEQUENCE [LARGE SCALE GENOMIC DNA]</scope>
    <source>
        <strain evidence="3 4">DT85</strain>
    </source>
</reference>
<dbReference type="AlphaFoldDB" id="A0ABD5ZK74"/>
<evidence type="ECO:0000259" key="2">
    <source>
        <dbReference type="Pfam" id="PF00582"/>
    </source>
</evidence>
<gene>
    <name evidence="3" type="ORF">ACFQJ4_01295</name>
</gene>
<accession>A0ABD5ZK74</accession>
<name>A0ABD5ZK74_9EURY</name>
<dbReference type="GeneID" id="79265604"/>
<proteinExistence type="inferred from homology"/>
<keyword evidence="4" id="KW-1185">Reference proteome</keyword>
<dbReference type="PANTHER" id="PTHR46268">
    <property type="entry name" value="STRESS RESPONSE PROTEIN NHAX"/>
    <property type="match status" value="1"/>
</dbReference>
<dbReference type="InterPro" id="IPR006015">
    <property type="entry name" value="Universal_stress_UspA"/>
</dbReference>
<dbReference type="InterPro" id="IPR014729">
    <property type="entry name" value="Rossmann-like_a/b/a_fold"/>
</dbReference>
<organism evidence="3 4">
    <name type="scientific">Halosegnis marinus</name>
    <dbReference type="NCBI Taxonomy" id="3034023"/>
    <lineage>
        <taxon>Archaea</taxon>
        <taxon>Methanobacteriati</taxon>
        <taxon>Methanobacteriota</taxon>
        <taxon>Stenosarchaea group</taxon>
        <taxon>Halobacteria</taxon>
        <taxon>Halobacteriales</taxon>
        <taxon>Natronomonadaceae</taxon>
        <taxon>Halosegnis</taxon>
    </lineage>
</organism>
<sequence length="145" mass="15687">MTTVLVPYDDSPMAERAFERALADYPDADVHLLRVIDFAEASYGVPIEGGTAGYLDSWERSVREDAEASFEAARETAAERDFAGEIHSHVETGPPARTVVRFAEEHGADYVVMGSHGRSGASRILLGSVAEGVVRRAPCPVLVVR</sequence>
<comment type="caution">
    <text evidence="3">The sequence shown here is derived from an EMBL/GenBank/DDBJ whole genome shotgun (WGS) entry which is preliminary data.</text>
</comment>
<feature type="domain" description="UspA" evidence="2">
    <location>
        <begin position="2"/>
        <end position="145"/>
    </location>
</feature>
<dbReference type="PRINTS" id="PR01438">
    <property type="entry name" value="UNVRSLSTRESS"/>
</dbReference>